<keyword evidence="5 14" id="KW-0436">Ligase</keyword>
<dbReference type="InterPro" id="IPR005758">
    <property type="entry name" value="UDP-N-AcMur_Ala_ligase_MurC"/>
</dbReference>
<sequence>MSTPPRGVNPRFDFASPVPVPPAEELGPVHLIAIGGSGMSGVARMFLDRGIPVSGSDRSDSATLRSLEAEGATVHVGHDAAHVAGAGTVVISSAIPESNPELAAARTAGLRVLHRAQGIASLLHGRDAVAVAGANGKTTTSAMTTVALQAAGADPGYVIGAPLAGTGTNAAPGAPGSPMVVEADESDGSFLVYRPLVAVVTNVQPDHLDFYGDAETVERAYADFAATIRPGGLLVTNADDPGAARLAATVRERGGRVVTWGTEPASDVVLSDLVTEGMSSGATVTFTRTLGPVVEGAQVRLALPVPGLHSVHNATAALLAAVAGLELPIEPVLEGLARFPGAHRRFELVGHAGGVEVVDDYAHNAPKVAAVVQAARSAAQGRRVVVAFQPHLFSRTRDFAEGFAAGLAQADVLLLLPVYGARETQADFPDVRSEMLGDLVRASGYAVDVHLARDLASAPEQLRELVRPGDLVVTVGAGDITTVGPRLLELLEDAPR</sequence>
<dbReference type="SUPFAM" id="SSF53244">
    <property type="entry name" value="MurD-like peptide ligases, peptide-binding domain"/>
    <property type="match status" value="1"/>
</dbReference>
<dbReference type="Pfam" id="PF01225">
    <property type="entry name" value="Mur_ligase"/>
    <property type="match status" value="1"/>
</dbReference>
<evidence type="ECO:0000259" key="15">
    <source>
        <dbReference type="Pfam" id="PF01225"/>
    </source>
</evidence>
<keyword evidence="9 14" id="KW-0133">Cell shape</keyword>
<evidence type="ECO:0000256" key="3">
    <source>
        <dbReference type="ARBA" id="ARBA00012211"/>
    </source>
</evidence>
<dbReference type="GO" id="GO:0005524">
    <property type="term" value="F:ATP binding"/>
    <property type="evidence" value="ECO:0007669"/>
    <property type="project" value="UniProtKB-UniRule"/>
</dbReference>
<dbReference type="EMBL" id="BMEM01000001">
    <property type="protein sequence ID" value="GGF44598.1"/>
    <property type="molecule type" value="Genomic_DNA"/>
</dbReference>
<dbReference type="InterPro" id="IPR036565">
    <property type="entry name" value="Mur-like_cat_sf"/>
</dbReference>
<comment type="similarity">
    <text evidence="14">Belongs to the MurCDEF family.</text>
</comment>
<evidence type="ECO:0000256" key="13">
    <source>
        <dbReference type="ARBA" id="ARBA00047833"/>
    </source>
</evidence>
<reference evidence="18" key="1">
    <citation type="journal article" date="2014" name="Int. J. Syst. Evol. Microbiol.">
        <title>Complete genome sequence of Corynebacterium casei LMG S-19264T (=DSM 44701T), isolated from a smear-ripened cheese.</title>
        <authorList>
            <consortium name="US DOE Joint Genome Institute (JGI-PGF)"/>
            <person name="Walter F."/>
            <person name="Albersmeier A."/>
            <person name="Kalinowski J."/>
            <person name="Ruckert C."/>
        </authorList>
    </citation>
    <scope>NUCLEOTIDE SEQUENCE</scope>
    <source>
        <strain evidence="18">CGMCC 1.12160</strain>
    </source>
</reference>
<dbReference type="GO" id="GO:0051301">
    <property type="term" value="P:cell division"/>
    <property type="evidence" value="ECO:0007669"/>
    <property type="project" value="UniProtKB-KW"/>
</dbReference>
<comment type="pathway">
    <text evidence="2 14">Cell wall biogenesis; peptidoglycan biosynthesis.</text>
</comment>
<evidence type="ECO:0000313" key="19">
    <source>
        <dbReference type="Proteomes" id="UP000605670"/>
    </source>
</evidence>
<keyword evidence="4 14" id="KW-0963">Cytoplasm</keyword>
<comment type="function">
    <text evidence="14">Cell wall formation.</text>
</comment>
<keyword evidence="8 14" id="KW-0067">ATP-binding</keyword>
<dbReference type="PANTHER" id="PTHR43445:SF3">
    <property type="entry name" value="UDP-N-ACETYLMURAMATE--L-ALANINE LIGASE"/>
    <property type="match status" value="1"/>
</dbReference>
<dbReference type="InterPro" id="IPR000713">
    <property type="entry name" value="Mur_ligase_N"/>
</dbReference>
<comment type="caution">
    <text evidence="18">The sequence shown here is derived from an EMBL/GenBank/DDBJ whole genome shotgun (WGS) entry which is preliminary data.</text>
</comment>
<keyword evidence="11 14" id="KW-0131">Cell cycle</keyword>
<evidence type="ECO:0000256" key="14">
    <source>
        <dbReference type="HAMAP-Rule" id="MF_00046"/>
    </source>
</evidence>
<evidence type="ECO:0000259" key="16">
    <source>
        <dbReference type="Pfam" id="PF02875"/>
    </source>
</evidence>
<evidence type="ECO:0000256" key="2">
    <source>
        <dbReference type="ARBA" id="ARBA00004752"/>
    </source>
</evidence>
<dbReference type="GO" id="GO:0071555">
    <property type="term" value="P:cell wall organization"/>
    <property type="evidence" value="ECO:0007669"/>
    <property type="project" value="UniProtKB-KW"/>
</dbReference>
<dbReference type="InterPro" id="IPR013221">
    <property type="entry name" value="Mur_ligase_cen"/>
</dbReference>
<dbReference type="SUPFAM" id="SSF53623">
    <property type="entry name" value="MurD-like peptide ligases, catalytic domain"/>
    <property type="match status" value="1"/>
</dbReference>
<dbReference type="GO" id="GO:0008763">
    <property type="term" value="F:UDP-N-acetylmuramate-L-alanine ligase activity"/>
    <property type="evidence" value="ECO:0007669"/>
    <property type="project" value="UniProtKB-UniRule"/>
</dbReference>
<keyword evidence="19" id="KW-1185">Reference proteome</keyword>
<evidence type="ECO:0000256" key="10">
    <source>
        <dbReference type="ARBA" id="ARBA00022984"/>
    </source>
</evidence>
<evidence type="ECO:0000256" key="8">
    <source>
        <dbReference type="ARBA" id="ARBA00022840"/>
    </source>
</evidence>
<evidence type="ECO:0000256" key="11">
    <source>
        <dbReference type="ARBA" id="ARBA00023306"/>
    </source>
</evidence>
<evidence type="ECO:0000256" key="6">
    <source>
        <dbReference type="ARBA" id="ARBA00022618"/>
    </source>
</evidence>
<dbReference type="AlphaFoldDB" id="A0A917F2M1"/>
<dbReference type="InterPro" id="IPR004101">
    <property type="entry name" value="Mur_ligase_C"/>
</dbReference>
<dbReference type="GO" id="GO:0005737">
    <property type="term" value="C:cytoplasm"/>
    <property type="evidence" value="ECO:0007669"/>
    <property type="project" value="UniProtKB-SubCell"/>
</dbReference>
<dbReference type="Gene3D" id="3.40.50.720">
    <property type="entry name" value="NAD(P)-binding Rossmann-like Domain"/>
    <property type="match status" value="1"/>
</dbReference>
<feature type="domain" description="Mur ligase N-terminal catalytic" evidence="15">
    <location>
        <begin position="29"/>
        <end position="124"/>
    </location>
</feature>
<dbReference type="RefSeq" id="WP_188428488.1">
    <property type="nucleotide sequence ID" value="NZ_BAABKH010000005.1"/>
</dbReference>
<dbReference type="Pfam" id="PF08245">
    <property type="entry name" value="Mur_ligase_M"/>
    <property type="match status" value="1"/>
</dbReference>
<protein>
    <recommendedName>
        <fullName evidence="3 14">UDP-N-acetylmuramate--L-alanine ligase</fullName>
        <ecNumber evidence="3 14">6.3.2.8</ecNumber>
    </recommendedName>
    <alternativeName>
        <fullName evidence="14">UDP-N-acetylmuramoyl-L-alanine synthetase</fullName>
    </alternativeName>
</protein>
<feature type="binding site" evidence="14">
    <location>
        <begin position="133"/>
        <end position="139"/>
    </location>
    <ligand>
        <name>ATP</name>
        <dbReference type="ChEBI" id="CHEBI:30616"/>
    </ligand>
</feature>
<evidence type="ECO:0000256" key="7">
    <source>
        <dbReference type="ARBA" id="ARBA00022741"/>
    </source>
</evidence>
<evidence type="ECO:0000256" key="4">
    <source>
        <dbReference type="ARBA" id="ARBA00022490"/>
    </source>
</evidence>
<evidence type="ECO:0000256" key="1">
    <source>
        <dbReference type="ARBA" id="ARBA00004496"/>
    </source>
</evidence>
<evidence type="ECO:0000256" key="9">
    <source>
        <dbReference type="ARBA" id="ARBA00022960"/>
    </source>
</evidence>
<dbReference type="PANTHER" id="PTHR43445">
    <property type="entry name" value="UDP-N-ACETYLMURAMATE--L-ALANINE LIGASE-RELATED"/>
    <property type="match status" value="1"/>
</dbReference>
<dbReference type="GO" id="GO:0008360">
    <property type="term" value="P:regulation of cell shape"/>
    <property type="evidence" value="ECO:0007669"/>
    <property type="project" value="UniProtKB-KW"/>
</dbReference>
<dbReference type="InterPro" id="IPR036615">
    <property type="entry name" value="Mur_ligase_C_dom_sf"/>
</dbReference>
<keyword evidence="7 14" id="KW-0547">Nucleotide-binding</keyword>
<dbReference type="Pfam" id="PF02875">
    <property type="entry name" value="Mur_ligase_C"/>
    <property type="match status" value="1"/>
</dbReference>
<dbReference type="EC" id="6.3.2.8" evidence="3 14"/>
<keyword evidence="12 14" id="KW-0961">Cell wall biogenesis/degradation</keyword>
<evidence type="ECO:0000256" key="12">
    <source>
        <dbReference type="ARBA" id="ARBA00023316"/>
    </source>
</evidence>
<keyword evidence="6 14" id="KW-0132">Cell division</keyword>
<comment type="catalytic activity">
    <reaction evidence="13 14">
        <text>UDP-N-acetyl-alpha-D-muramate + L-alanine + ATP = UDP-N-acetyl-alpha-D-muramoyl-L-alanine + ADP + phosphate + H(+)</text>
        <dbReference type="Rhea" id="RHEA:23372"/>
        <dbReference type="ChEBI" id="CHEBI:15378"/>
        <dbReference type="ChEBI" id="CHEBI:30616"/>
        <dbReference type="ChEBI" id="CHEBI:43474"/>
        <dbReference type="ChEBI" id="CHEBI:57972"/>
        <dbReference type="ChEBI" id="CHEBI:70757"/>
        <dbReference type="ChEBI" id="CHEBI:83898"/>
        <dbReference type="ChEBI" id="CHEBI:456216"/>
        <dbReference type="EC" id="6.3.2.8"/>
    </reaction>
</comment>
<dbReference type="GO" id="GO:0009252">
    <property type="term" value="P:peptidoglycan biosynthetic process"/>
    <property type="evidence" value="ECO:0007669"/>
    <property type="project" value="UniProtKB-UniRule"/>
</dbReference>
<dbReference type="InterPro" id="IPR050061">
    <property type="entry name" value="MurCDEF_pg_biosynth"/>
</dbReference>
<dbReference type="Gene3D" id="3.40.1190.10">
    <property type="entry name" value="Mur-like, catalytic domain"/>
    <property type="match status" value="1"/>
</dbReference>
<reference evidence="18" key="2">
    <citation type="submission" date="2020-09" db="EMBL/GenBank/DDBJ databases">
        <authorList>
            <person name="Sun Q."/>
            <person name="Zhou Y."/>
        </authorList>
    </citation>
    <scope>NUCLEOTIDE SEQUENCE</scope>
    <source>
        <strain evidence="18">CGMCC 1.12160</strain>
    </source>
</reference>
<feature type="domain" description="Mur ligase central" evidence="17">
    <location>
        <begin position="131"/>
        <end position="321"/>
    </location>
</feature>
<evidence type="ECO:0000313" key="18">
    <source>
        <dbReference type="EMBL" id="GGF44598.1"/>
    </source>
</evidence>
<gene>
    <name evidence="14 18" type="primary">murC</name>
    <name evidence="18" type="ORF">GCM10011366_10410</name>
</gene>
<comment type="subcellular location">
    <subcellularLocation>
        <location evidence="1 14">Cytoplasm</location>
    </subcellularLocation>
</comment>
<proteinExistence type="inferred from homology"/>
<dbReference type="Gene3D" id="3.90.190.20">
    <property type="entry name" value="Mur ligase, C-terminal domain"/>
    <property type="match status" value="1"/>
</dbReference>
<keyword evidence="10 14" id="KW-0573">Peptidoglycan synthesis</keyword>
<dbReference type="HAMAP" id="MF_00046">
    <property type="entry name" value="MurC"/>
    <property type="match status" value="1"/>
</dbReference>
<feature type="domain" description="Mur ligase C-terminal" evidence="16">
    <location>
        <begin position="344"/>
        <end position="478"/>
    </location>
</feature>
<name>A0A917F2M1_9MICO</name>
<organism evidence="18 19">
    <name type="scientific">Ornithinimicrobium tianjinense</name>
    <dbReference type="NCBI Taxonomy" id="1195761"/>
    <lineage>
        <taxon>Bacteria</taxon>
        <taxon>Bacillati</taxon>
        <taxon>Actinomycetota</taxon>
        <taxon>Actinomycetes</taxon>
        <taxon>Micrococcales</taxon>
        <taxon>Ornithinimicrobiaceae</taxon>
        <taxon>Ornithinimicrobium</taxon>
    </lineage>
</organism>
<evidence type="ECO:0000256" key="5">
    <source>
        <dbReference type="ARBA" id="ARBA00022598"/>
    </source>
</evidence>
<accession>A0A917F2M1</accession>
<dbReference type="Proteomes" id="UP000605670">
    <property type="component" value="Unassembled WGS sequence"/>
</dbReference>
<evidence type="ECO:0000259" key="17">
    <source>
        <dbReference type="Pfam" id="PF08245"/>
    </source>
</evidence>
<dbReference type="NCBIfam" id="TIGR01082">
    <property type="entry name" value="murC"/>
    <property type="match status" value="1"/>
</dbReference>
<dbReference type="SUPFAM" id="SSF51984">
    <property type="entry name" value="MurCD N-terminal domain"/>
    <property type="match status" value="1"/>
</dbReference>